<gene>
    <name evidence="2" type="ORF">C4B63_26g150</name>
</gene>
<name>A0A2V2VGH7_TRYCR</name>
<protein>
    <submittedName>
        <fullName evidence="2">Putative retrotransposon hot spot protein (RHS,)</fullName>
    </submittedName>
</protein>
<dbReference type="VEuPathDB" id="TriTrypDB:TcG_13176"/>
<dbReference type="VEuPathDB" id="TriTrypDB:TcCL_Unassigned00905"/>
<organism evidence="2 3">
    <name type="scientific">Trypanosoma cruzi</name>
    <dbReference type="NCBI Taxonomy" id="5693"/>
    <lineage>
        <taxon>Eukaryota</taxon>
        <taxon>Discoba</taxon>
        <taxon>Euglenozoa</taxon>
        <taxon>Kinetoplastea</taxon>
        <taxon>Metakinetoplastina</taxon>
        <taxon>Trypanosomatida</taxon>
        <taxon>Trypanosomatidae</taxon>
        <taxon>Trypanosoma</taxon>
        <taxon>Schizotrypanum</taxon>
    </lineage>
</organism>
<keyword evidence="1" id="KW-0472">Membrane</keyword>
<dbReference type="AlphaFoldDB" id="A0A2V2VGH7"/>
<dbReference type="VEuPathDB" id="TriTrypDB:C4B63_26g150"/>
<accession>A0A2V2VGH7</accession>
<sequence>MPTSSCRVCAVTAVPQGCGDRGERNAWTNPPCAPRCYYCLLSPKLCWVDDIHSPWLRWYLCIWLLPNTVWMVFLLWMTLLFWLPVIPLIIFFLIPLLFVGQYSALTQSNYENKEKQCLQSAIECKVAMPGVERLPCRREFVRGERGRSLRMSRINPLRHT</sequence>
<evidence type="ECO:0000313" key="3">
    <source>
        <dbReference type="Proteomes" id="UP000246121"/>
    </source>
</evidence>
<feature type="transmembrane region" description="Helical" evidence="1">
    <location>
        <begin position="85"/>
        <end position="105"/>
    </location>
</feature>
<proteinExistence type="predicted"/>
<dbReference type="Proteomes" id="UP000246121">
    <property type="component" value="Unassembled WGS sequence"/>
</dbReference>
<keyword evidence="1" id="KW-0812">Transmembrane</keyword>
<dbReference type="VEuPathDB" id="TriTrypDB:C3747_35g299"/>
<dbReference type="EMBL" id="PRFA01000026">
    <property type="protein sequence ID" value="PWU94532.1"/>
    <property type="molecule type" value="Genomic_DNA"/>
</dbReference>
<feature type="transmembrane region" description="Helical" evidence="1">
    <location>
        <begin position="58"/>
        <end position="79"/>
    </location>
</feature>
<comment type="caution">
    <text evidence="2">The sequence shown here is derived from an EMBL/GenBank/DDBJ whole genome shotgun (WGS) entry which is preliminary data.</text>
</comment>
<evidence type="ECO:0000313" key="2">
    <source>
        <dbReference type="EMBL" id="PWU94532.1"/>
    </source>
</evidence>
<keyword evidence="1" id="KW-1133">Transmembrane helix</keyword>
<reference evidence="2 3" key="1">
    <citation type="journal article" date="2018" name="Microb. Genom.">
        <title>Expanding an expanded genome: long-read sequencing of Trypanosoma cruzi.</title>
        <authorList>
            <person name="Berna L."/>
            <person name="Rodriguez M."/>
            <person name="Chiribao M.L."/>
            <person name="Parodi-Talice A."/>
            <person name="Pita S."/>
            <person name="Rijo G."/>
            <person name="Alvarez-Valin F."/>
            <person name="Robello C."/>
        </authorList>
    </citation>
    <scope>NUCLEOTIDE SEQUENCE [LARGE SCALE GENOMIC DNA]</scope>
    <source>
        <strain evidence="2 3">Dm28c</strain>
    </source>
</reference>
<evidence type="ECO:0000256" key="1">
    <source>
        <dbReference type="SAM" id="Phobius"/>
    </source>
</evidence>